<dbReference type="SUPFAM" id="SSF88659">
    <property type="entry name" value="Sigma3 and sigma4 domains of RNA polymerase sigma factors"/>
    <property type="match status" value="1"/>
</dbReference>
<dbReference type="PANTHER" id="PTHR40083:SF1">
    <property type="entry name" value="UPF0122 PROTEIN YLXM"/>
    <property type="match status" value="1"/>
</dbReference>
<gene>
    <name evidence="4" type="ORF">SAMN04487752_0464</name>
</gene>
<dbReference type="InterPro" id="IPR013324">
    <property type="entry name" value="RNA_pol_sigma_r3/r4-like"/>
</dbReference>
<evidence type="ECO:0000256" key="2">
    <source>
        <dbReference type="ARBA" id="ARBA00024764"/>
    </source>
</evidence>
<evidence type="ECO:0000313" key="4">
    <source>
        <dbReference type="EMBL" id="SDQ06182.1"/>
    </source>
</evidence>
<dbReference type="InterPro" id="IPR007394">
    <property type="entry name" value="UPF0122"/>
</dbReference>
<evidence type="ECO:0000313" key="5">
    <source>
        <dbReference type="Proteomes" id="UP000199481"/>
    </source>
</evidence>
<proteinExistence type="inferred from homology"/>
<dbReference type="NCBIfam" id="NF001068">
    <property type="entry name" value="PRK00118.1-4"/>
    <property type="match status" value="1"/>
</dbReference>
<dbReference type="PANTHER" id="PTHR40083">
    <property type="entry name" value="UPF0122 PROTEIN CBO2450/CLC_2298"/>
    <property type="match status" value="1"/>
</dbReference>
<dbReference type="InterPro" id="IPR036388">
    <property type="entry name" value="WH-like_DNA-bd_sf"/>
</dbReference>
<dbReference type="AlphaFoldDB" id="A0A1H0XTF6"/>
<accession>A0A1H0XTF6</accession>
<sequence length="114" mass="13668">MEIEKTNQMNALFDFYGSLLTDKQKSYMQLYYADDFSLGEIAEEFEVSRQAIYDNIRRTENSLIEYEKKLHLLEDFNTTKAVIEDMSSYIKSHYPKDEVLEQFIELLKKDRDEK</sequence>
<evidence type="ECO:0000256" key="1">
    <source>
        <dbReference type="ARBA" id="ARBA00008720"/>
    </source>
</evidence>
<dbReference type="Gene3D" id="1.10.10.10">
    <property type="entry name" value="Winged helix-like DNA-binding domain superfamily/Winged helix DNA-binding domain"/>
    <property type="match status" value="1"/>
</dbReference>
<dbReference type="OrthoDB" id="6392at2"/>
<dbReference type="EMBL" id="FNJW01000008">
    <property type="protein sequence ID" value="SDQ06182.1"/>
    <property type="molecule type" value="Genomic_DNA"/>
</dbReference>
<dbReference type="Pfam" id="PF04297">
    <property type="entry name" value="UPF0122"/>
    <property type="match status" value="1"/>
</dbReference>
<reference evidence="5" key="1">
    <citation type="submission" date="2016-10" db="EMBL/GenBank/DDBJ databases">
        <authorList>
            <person name="Varghese N."/>
            <person name="Submissions S."/>
        </authorList>
    </citation>
    <scope>NUCLEOTIDE SEQUENCE [LARGE SCALE GENOMIC DNA]</scope>
    <source>
        <strain evidence="5">MPL-11</strain>
    </source>
</reference>
<dbReference type="RefSeq" id="WP_089974827.1">
    <property type="nucleotide sequence ID" value="NZ_CP084916.1"/>
</dbReference>
<dbReference type="InterPro" id="IPR054831">
    <property type="entry name" value="UPF0122_fam_protein"/>
</dbReference>
<keyword evidence="5" id="KW-1185">Reference proteome</keyword>
<evidence type="ECO:0000256" key="3">
    <source>
        <dbReference type="HAMAP-Rule" id="MF_00245"/>
    </source>
</evidence>
<name>A0A1H0XTF6_9LACT</name>
<protein>
    <recommendedName>
        <fullName evidence="3">UPF0122 protein SAMN04487752_0464</fullName>
    </recommendedName>
</protein>
<organism evidence="4 5">
    <name type="scientific">Carnobacterium viridans</name>
    <dbReference type="NCBI Taxonomy" id="174587"/>
    <lineage>
        <taxon>Bacteria</taxon>
        <taxon>Bacillati</taxon>
        <taxon>Bacillota</taxon>
        <taxon>Bacilli</taxon>
        <taxon>Lactobacillales</taxon>
        <taxon>Carnobacteriaceae</taxon>
        <taxon>Carnobacterium</taxon>
    </lineage>
</organism>
<comment type="function">
    <text evidence="2 3">Might take part in the signal recognition particle (SRP) pathway. This is inferred from the conservation of its genetic proximity to ftsY/ffh. May be a regulatory protein.</text>
</comment>
<dbReference type="HAMAP" id="MF_00245">
    <property type="entry name" value="UPF0122"/>
    <property type="match status" value="1"/>
</dbReference>
<dbReference type="NCBIfam" id="NF045758">
    <property type="entry name" value="YlxM"/>
    <property type="match status" value="1"/>
</dbReference>
<dbReference type="NCBIfam" id="NF001070">
    <property type="entry name" value="PRK00118.1-6"/>
    <property type="match status" value="1"/>
</dbReference>
<comment type="similarity">
    <text evidence="1 3">Belongs to the UPF0122 family.</text>
</comment>
<dbReference type="Proteomes" id="UP000199481">
    <property type="component" value="Unassembled WGS sequence"/>
</dbReference>